<dbReference type="AlphaFoldDB" id="A0A3P6TZS1"/>
<dbReference type="Proteomes" id="UP000281553">
    <property type="component" value="Unassembled WGS sequence"/>
</dbReference>
<evidence type="ECO:0000313" key="2">
    <source>
        <dbReference type="Proteomes" id="UP000281553"/>
    </source>
</evidence>
<proteinExistence type="predicted"/>
<reference evidence="1 2" key="1">
    <citation type="submission" date="2018-11" db="EMBL/GenBank/DDBJ databases">
        <authorList>
            <consortium name="Pathogen Informatics"/>
        </authorList>
    </citation>
    <scope>NUCLEOTIDE SEQUENCE [LARGE SCALE GENOMIC DNA]</scope>
</reference>
<name>A0A3P6TZS1_DIBLA</name>
<keyword evidence="2" id="KW-1185">Reference proteome</keyword>
<organism evidence="1 2">
    <name type="scientific">Dibothriocephalus latus</name>
    <name type="common">Fish tapeworm</name>
    <name type="synonym">Diphyllobothrium latum</name>
    <dbReference type="NCBI Taxonomy" id="60516"/>
    <lineage>
        <taxon>Eukaryota</taxon>
        <taxon>Metazoa</taxon>
        <taxon>Spiralia</taxon>
        <taxon>Lophotrochozoa</taxon>
        <taxon>Platyhelminthes</taxon>
        <taxon>Cestoda</taxon>
        <taxon>Eucestoda</taxon>
        <taxon>Diphyllobothriidea</taxon>
        <taxon>Diphyllobothriidae</taxon>
        <taxon>Dibothriocephalus</taxon>
    </lineage>
</organism>
<dbReference type="OrthoDB" id="10509150at2759"/>
<accession>A0A3P6TZS1</accession>
<evidence type="ECO:0000313" key="1">
    <source>
        <dbReference type="EMBL" id="VDK87115.1"/>
    </source>
</evidence>
<dbReference type="EMBL" id="UYRU01044587">
    <property type="protein sequence ID" value="VDK87115.1"/>
    <property type="molecule type" value="Genomic_DNA"/>
</dbReference>
<sequence length="122" mass="13892">MPPEGCAFRCRIFLRVCLLAKNHLEHDAGGAGVSIVSTTDVSNPVVAFPCTNALGDLTTGLVLKNNRLLNSSLDHQLQLKERNQRWMIMLLLGSDWWKRKKRRKRLEPEADEVYEKQDEDCA</sequence>
<protein>
    <submittedName>
        <fullName evidence="1">Uncharacterized protein</fullName>
    </submittedName>
</protein>
<gene>
    <name evidence="1" type="ORF">DILT_LOCUS3967</name>
</gene>